<protein>
    <recommendedName>
        <fullName evidence="3">HipA-like C-terminal domain-containing protein</fullName>
    </recommendedName>
</protein>
<evidence type="ECO:0000313" key="1">
    <source>
        <dbReference type="EMBL" id="AVP98573.1"/>
    </source>
</evidence>
<organism evidence="1 2">
    <name type="scientific">Ahniella affigens</name>
    <dbReference type="NCBI Taxonomy" id="2021234"/>
    <lineage>
        <taxon>Bacteria</taxon>
        <taxon>Pseudomonadati</taxon>
        <taxon>Pseudomonadota</taxon>
        <taxon>Gammaproteobacteria</taxon>
        <taxon>Lysobacterales</taxon>
        <taxon>Rhodanobacteraceae</taxon>
        <taxon>Ahniella</taxon>
    </lineage>
</organism>
<evidence type="ECO:0000313" key="2">
    <source>
        <dbReference type="Proteomes" id="UP000241074"/>
    </source>
</evidence>
<sequence length="300" mass="33088">MGFDECKEKRWKMRAVGSLMPAEILSESCYLNIESPDALEKSQGDTHRAHLLPAASESPILCVVKVAALNASGPNRGIVNELIGSHVAEVLKMPMPPRFGIIKITKRAAPDLPLWKRRPQLKGECLAWWSQLVNEKSTKARYNWDAFERFPDLRARILKDILAELESAGILADVIAFDDLVANVDRNIGNILGSKDSGFVLIDHDQCLGGNAWTPQSLDGRSLYANKLMNICLAMNQAASLGSRALAYYDRAQAVLPATLTRLAVLVENELAKPEIDAVNKFLLDRMELDHAASRFGLVA</sequence>
<name>A0A2P1PUQ2_9GAMM</name>
<dbReference type="Proteomes" id="UP000241074">
    <property type="component" value="Chromosome"/>
</dbReference>
<dbReference type="AlphaFoldDB" id="A0A2P1PUQ2"/>
<keyword evidence="2" id="KW-1185">Reference proteome</keyword>
<dbReference type="EMBL" id="CP027860">
    <property type="protein sequence ID" value="AVP98573.1"/>
    <property type="molecule type" value="Genomic_DNA"/>
</dbReference>
<proteinExistence type="predicted"/>
<reference evidence="1 2" key="2">
    <citation type="submission" date="2018-03" db="EMBL/GenBank/DDBJ databases">
        <authorList>
            <person name="Keele B.F."/>
        </authorList>
    </citation>
    <scope>NUCLEOTIDE SEQUENCE [LARGE SCALE GENOMIC DNA]</scope>
    <source>
        <strain evidence="1 2">D13</strain>
    </source>
</reference>
<accession>A0A2P1PUQ2</accession>
<evidence type="ECO:0008006" key="3">
    <source>
        <dbReference type="Google" id="ProtNLM"/>
    </source>
</evidence>
<reference evidence="1 2" key="1">
    <citation type="submission" date="2018-03" db="EMBL/GenBank/DDBJ databases">
        <title>Ahniella affigens gen. nov., sp. nov., a gammaproteobacterium isolated from sandy soil near a stream.</title>
        <authorList>
            <person name="Ko Y."/>
            <person name="Kim J.-H."/>
        </authorList>
    </citation>
    <scope>NUCLEOTIDE SEQUENCE [LARGE SCALE GENOMIC DNA]</scope>
    <source>
        <strain evidence="1 2">D13</strain>
    </source>
</reference>
<gene>
    <name evidence="1" type="ORF">C7S18_15870</name>
</gene>
<dbReference type="KEGG" id="xba:C7S18_15870"/>